<comment type="subcellular location">
    <subcellularLocation>
        <location evidence="1">Membrane</location>
        <topology evidence="1">Multi-pass membrane protein</topology>
    </subcellularLocation>
</comment>
<evidence type="ECO:0000256" key="1">
    <source>
        <dbReference type="ARBA" id="ARBA00004141"/>
    </source>
</evidence>
<evidence type="ECO:0000256" key="5">
    <source>
        <dbReference type="SAM" id="Phobius"/>
    </source>
</evidence>
<dbReference type="InterPro" id="IPR050927">
    <property type="entry name" value="TRPM"/>
</dbReference>
<feature type="transmembrane region" description="Helical" evidence="5">
    <location>
        <begin position="96"/>
        <end position="117"/>
    </location>
</feature>
<evidence type="ECO:0000313" key="7">
    <source>
        <dbReference type="EMBL" id="VUZ55792.1"/>
    </source>
</evidence>
<dbReference type="GO" id="GO:0005886">
    <property type="term" value="C:plasma membrane"/>
    <property type="evidence" value="ECO:0007669"/>
    <property type="project" value="TreeGrafter"/>
</dbReference>
<keyword evidence="4 5" id="KW-0472">Membrane</keyword>
<protein>
    <recommendedName>
        <fullName evidence="6">TRPM-like domain-containing protein</fullName>
    </recommendedName>
</protein>
<proteinExistence type="predicted"/>
<dbReference type="AlphaFoldDB" id="A0A564Z8P7"/>
<evidence type="ECO:0000259" key="6">
    <source>
        <dbReference type="Pfam" id="PF25508"/>
    </source>
</evidence>
<keyword evidence="3 5" id="KW-1133">Transmembrane helix</keyword>
<gene>
    <name evidence="7" type="ORF">WMSIL1_LOCUS13497</name>
</gene>
<name>A0A564Z8P7_HYMDI</name>
<keyword evidence="2 5" id="KW-0812">Transmembrane</keyword>
<evidence type="ECO:0000256" key="2">
    <source>
        <dbReference type="ARBA" id="ARBA00022692"/>
    </source>
</evidence>
<dbReference type="GO" id="GO:0005261">
    <property type="term" value="F:monoatomic cation channel activity"/>
    <property type="evidence" value="ECO:0007669"/>
    <property type="project" value="TreeGrafter"/>
</dbReference>
<dbReference type="Pfam" id="PF25508">
    <property type="entry name" value="TRPM2"/>
    <property type="match status" value="1"/>
</dbReference>
<reference evidence="7 8" key="1">
    <citation type="submission" date="2019-07" db="EMBL/GenBank/DDBJ databases">
        <authorList>
            <person name="Jastrzebski P J."/>
            <person name="Paukszto L."/>
            <person name="Jastrzebski P J."/>
        </authorList>
    </citation>
    <scope>NUCLEOTIDE SEQUENCE [LARGE SCALE GENOMIC DNA]</scope>
    <source>
        <strain evidence="7 8">WMS-il1</strain>
    </source>
</reference>
<evidence type="ECO:0000256" key="3">
    <source>
        <dbReference type="ARBA" id="ARBA00022989"/>
    </source>
</evidence>
<keyword evidence="8" id="KW-1185">Reference proteome</keyword>
<dbReference type="PANTHER" id="PTHR13800">
    <property type="entry name" value="TRANSIENT RECEPTOR POTENTIAL CATION CHANNEL, SUBFAMILY M, MEMBER 6"/>
    <property type="match status" value="1"/>
</dbReference>
<evidence type="ECO:0000256" key="4">
    <source>
        <dbReference type="ARBA" id="ARBA00023136"/>
    </source>
</evidence>
<dbReference type="PANTHER" id="PTHR13800:SF1">
    <property type="entry name" value="TRANSIENT RECEPTOR POTENTIAL CATION CHANNEL TRPM"/>
    <property type="match status" value="1"/>
</dbReference>
<sequence length="138" mass="16051">MCVTDISKLWTLISMNMVYSQLWFYERIAVGILEECHMTDSQSTLIMLCTMRPLYGNLSQLLLAEESQSMDFIEHQACQICIENMWNQNLSSNIQLIWYLISLVVGVILPPLVPFLAEYNYSKSRHPELQRYGHSNPN</sequence>
<feature type="non-terminal residue" evidence="7">
    <location>
        <position position="138"/>
    </location>
</feature>
<dbReference type="GO" id="GO:0030001">
    <property type="term" value="P:metal ion transport"/>
    <property type="evidence" value="ECO:0007669"/>
    <property type="project" value="TreeGrafter"/>
</dbReference>
<organism evidence="7 8">
    <name type="scientific">Hymenolepis diminuta</name>
    <name type="common">Rat tapeworm</name>
    <dbReference type="NCBI Taxonomy" id="6216"/>
    <lineage>
        <taxon>Eukaryota</taxon>
        <taxon>Metazoa</taxon>
        <taxon>Spiralia</taxon>
        <taxon>Lophotrochozoa</taxon>
        <taxon>Platyhelminthes</taxon>
        <taxon>Cestoda</taxon>
        <taxon>Eucestoda</taxon>
        <taxon>Cyclophyllidea</taxon>
        <taxon>Hymenolepididae</taxon>
        <taxon>Hymenolepis</taxon>
    </lineage>
</organism>
<dbReference type="EMBL" id="CABIJS010000697">
    <property type="protein sequence ID" value="VUZ55792.1"/>
    <property type="molecule type" value="Genomic_DNA"/>
</dbReference>
<evidence type="ECO:0000313" key="8">
    <source>
        <dbReference type="Proteomes" id="UP000321570"/>
    </source>
</evidence>
<dbReference type="InterPro" id="IPR057366">
    <property type="entry name" value="TRPM-like"/>
</dbReference>
<accession>A0A564Z8P7</accession>
<feature type="domain" description="TRPM-like" evidence="6">
    <location>
        <begin position="24"/>
        <end position="75"/>
    </location>
</feature>
<dbReference type="Proteomes" id="UP000321570">
    <property type="component" value="Unassembled WGS sequence"/>
</dbReference>